<evidence type="ECO:0000313" key="2">
    <source>
        <dbReference type="Proteomes" id="UP001473302"/>
    </source>
</evidence>
<dbReference type="Proteomes" id="UP001473302">
    <property type="component" value="Unassembled WGS sequence"/>
</dbReference>
<organism evidence="1 2">
    <name type="scientific">Mucor flavus</name>
    <dbReference type="NCBI Taxonomy" id="439312"/>
    <lineage>
        <taxon>Eukaryota</taxon>
        <taxon>Fungi</taxon>
        <taxon>Fungi incertae sedis</taxon>
        <taxon>Mucoromycota</taxon>
        <taxon>Mucoromycotina</taxon>
        <taxon>Mucoromycetes</taxon>
        <taxon>Mucorales</taxon>
        <taxon>Mucorineae</taxon>
        <taxon>Mucoraceae</taxon>
        <taxon>Mucor</taxon>
    </lineage>
</organism>
<accession>A0ABP9Z7E3</accession>
<dbReference type="EMBL" id="BAABUK010000024">
    <property type="protein sequence ID" value="GAA5815014.1"/>
    <property type="molecule type" value="Genomic_DNA"/>
</dbReference>
<gene>
    <name evidence="1" type="ORF">MFLAVUS_008520</name>
</gene>
<dbReference type="Gene3D" id="2.30.30.850">
    <property type="match status" value="1"/>
</dbReference>
<reference evidence="1 2" key="1">
    <citation type="submission" date="2024-04" db="EMBL/GenBank/DDBJ databases">
        <title>genome sequences of Mucor flavus KT1a and Helicostylum pulchrum KT1b strains isolated from the surface of a dry-aged beef.</title>
        <authorList>
            <person name="Toyotome T."/>
            <person name="Hosono M."/>
            <person name="Torimaru M."/>
            <person name="Fukuda K."/>
            <person name="Mikami N."/>
        </authorList>
    </citation>
    <scope>NUCLEOTIDE SEQUENCE [LARGE SCALE GENOMIC DNA]</scope>
    <source>
        <strain evidence="1 2">KT1a</strain>
    </source>
</reference>
<name>A0ABP9Z7E3_9FUNG</name>
<sequence length="139" mass="16700">MHEFTEFDADLITEDALTRIRHLREVRFLAEENMRNQGIKDKERWDKLIKGKETQVFKKNDYVLLRNESKRGLEYNWMGPYQVINTNPDFNVYQIKELEGKIYNSWVHTDRLKPIAINNININNNLSSSWYIPRVARVQ</sequence>
<comment type="caution">
    <text evidence="1">The sequence shown here is derived from an EMBL/GenBank/DDBJ whole genome shotgun (WGS) entry which is preliminary data.</text>
</comment>
<keyword evidence="2" id="KW-1185">Reference proteome</keyword>
<evidence type="ECO:0000313" key="1">
    <source>
        <dbReference type="EMBL" id="GAA5815014.1"/>
    </source>
</evidence>
<proteinExistence type="predicted"/>
<protein>
    <submittedName>
        <fullName evidence="1">Uncharacterized protein</fullName>
    </submittedName>
</protein>